<sequence>MATGSVLVTGGTGYIGSFTALALLEAGYKVVVVDSLYNSSEEALNRIELICGKRPEFVKLDVRDEAAFDKVFEAHPDIDSVIHFAALKVSWLLSQSTRGLLSGVAYYCLLTCFAQAVGESTERPLDYYDVNVHGSICLLRSMVRHNVTNIVFSSSATVYGDATRFLNMIPIPEECPLGPTNPYGNTKVAIESAITDMVNSERARAKRAGKPEDVEKWNGALLRYFNPAGAHPSGIMGEDPQGVPYNLLPLLAQVANGKREKLSVFGNVANQWPDYASHDGTAIRDYIHILDLADGHLEALNYLRANHPGVRAWNLGTGKGSTVLEMVKAFSAAVGRDLPYEIAPRRDGDVLDLTSNPSRANKELGWVAKRDLHQACEDLWRWTENNPQGYRQSPPAALLEKLKAKST</sequence>
<evidence type="ECO:0000313" key="14">
    <source>
        <dbReference type="Proteomes" id="UP000008383"/>
    </source>
</evidence>
<dbReference type="GeneID" id="9577653"/>
<dbReference type="Gene3D" id="3.90.25.10">
    <property type="entry name" value="UDP-galactose 4-epimerase, domain 1"/>
    <property type="match status" value="1"/>
</dbReference>
<dbReference type="PANTHER" id="PTHR43725:SF47">
    <property type="entry name" value="UDP-GLUCOSE 4-EPIMERASE"/>
    <property type="match status" value="1"/>
</dbReference>
<comment type="pathway">
    <text evidence="4">Carbohydrate metabolism; hexose metabolism.</text>
</comment>
<dbReference type="EMBL" id="ACYE01000380">
    <property type="protein sequence ID" value="EFE38686.1"/>
    <property type="molecule type" value="Genomic_DNA"/>
</dbReference>
<comment type="cofactor">
    <cofactor evidence="2">
        <name>NAD(+)</name>
        <dbReference type="ChEBI" id="CHEBI:57540"/>
    </cofactor>
</comment>
<dbReference type="Gene3D" id="3.40.50.720">
    <property type="entry name" value="NAD(P)-binding Rossmann-like Domain"/>
    <property type="match status" value="2"/>
</dbReference>
<protein>
    <submittedName>
        <fullName evidence="13">UDP-glucose 4-epimerase</fullName>
    </submittedName>
</protein>
<comment type="similarity">
    <text evidence="9">In the N-terminal section; belongs to the NAD(P)-dependent epimerase/dehydratase family.</text>
</comment>
<reference evidence="14" key="1">
    <citation type="journal article" date="2011" name="Genome Biol.">
        <title>Comparative and functional genomics provide insights into the pathogenicity of dermatophytic fungi.</title>
        <authorList>
            <person name="Burmester A."/>
            <person name="Shelest E."/>
            <person name="Gloeckner G."/>
            <person name="Heddergott C."/>
            <person name="Schindler S."/>
            <person name="Staib P."/>
            <person name="Heidel A."/>
            <person name="Felder M."/>
            <person name="Petzold A."/>
            <person name="Szafranski K."/>
            <person name="Feuermann M."/>
            <person name="Pedruzzi I."/>
            <person name="Priebe S."/>
            <person name="Groth M."/>
            <person name="Winkler R."/>
            <person name="Li W."/>
            <person name="Kniemeyer O."/>
            <person name="Schroeckh V."/>
            <person name="Hertweck C."/>
            <person name="Hube B."/>
            <person name="White T.C."/>
            <person name="Platzer M."/>
            <person name="Guthke R."/>
            <person name="Heitman J."/>
            <person name="Woestemeyer J."/>
            <person name="Zipfel P.F."/>
            <person name="Monod M."/>
            <person name="Brakhage A.A."/>
        </authorList>
    </citation>
    <scope>NUCLEOTIDE SEQUENCE [LARGE SCALE GENOMIC DNA]</scope>
    <source>
        <strain evidence="14">HKI 0517</strain>
    </source>
</reference>
<evidence type="ECO:0000313" key="13">
    <source>
        <dbReference type="EMBL" id="EFE38686.1"/>
    </source>
</evidence>
<gene>
    <name evidence="13" type="ORF">TRV_06612</name>
</gene>
<feature type="domain" description="NAD-dependent epimerase/dehydratase" evidence="12">
    <location>
        <begin position="114"/>
        <end position="316"/>
    </location>
</feature>
<dbReference type="Proteomes" id="UP000008383">
    <property type="component" value="Unassembled WGS sequence"/>
</dbReference>
<dbReference type="HOGENOM" id="CLU_007383_1_10_1"/>
<dbReference type="Pfam" id="PF01370">
    <property type="entry name" value="Epimerase"/>
    <property type="match status" value="2"/>
</dbReference>
<dbReference type="CDD" id="cd05247">
    <property type="entry name" value="UDP_G4E_1_SDR_e"/>
    <property type="match status" value="1"/>
</dbReference>
<evidence type="ECO:0000259" key="12">
    <source>
        <dbReference type="Pfam" id="PF01370"/>
    </source>
</evidence>
<comment type="caution">
    <text evidence="13">The sequence shown here is derived from an EMBL/GenBank/DDBJ whole genome shotgun (WGS) entry which is preliminary data.</text>
</comment>
<keyword evidence="5" id="KW-0520">NAD</keyword>
<evidence type="ECO:0000256" key="1">
    <source>
        <dbReference type="ARBA" id="ARBA00000083"/>
    </source>
</evidence>
<proteinExistence type="inferred from homology"/>
<dbReference type="GO" id="GO:0005829">
    <property type="term" value="C:cytosol"/>
    <property type="evidence" value="ECO:0007669"/>
    <property type="project" value="TreeGrafter"/>
</dbReference>
<name>D4DHF6_TRIVH</name>
<dbReference type="PANTHER" id="PTHR43725">
    <property type="entry name" value="UDP-GLUCOSE 4-EPIMERASE"/>
    <property type="match status" value="1"/>
</dbReference>
<comment type="function">
    <text evidence="8">Mutarotase converts alpha-aldose to the beta-anomer. It is active on D-glucose, L-arabinose, D-xylose, D-galactose, maltose and lactose.</text>
</comment>
<comment type="similarity">
    <text evidence="10">In the C-terminal section; belongs to the aldose epimerase family.</text>
</comment>
<evidence type="ECO:0000256" key="10">
    <source>
        <dbReference type="ARBA" id="ARBA00038238"/>
    </source>
</evidence>
<evidence type="ECO:0000256" key="5">
    <source>
        <dbReference type="ARBA" id="ARBA00023027"/>
    </source>
</evidence>
<evidence type="ECO:0000256" key="7">
    <source>
        <dbReference type="ARBA" id="ARBA00023235"/>
    </source>
</evidence>
<dbReference type="NCBIfam" id="TIGR01179">
    <property type="entry name" value="galE"/>
    <property type="match status" value="1"/>
</dbReference>
<evidence type="ECO:0000256" key="6">
    <source>
        <dbReference type="ARBA" id="ARBA00023144"/>
    </source>
</evidence>
<comment type="pathway">
    <text evidence="3">Carbohydrate metabolism; galactose metabolism.</text>
</comment>
<keyword evidence="14" id="KW-1185">Reference proteome</keyword>
<evidence type="ECO:0000256" key="9">
    <source>
        <dbReference type="ARBA" id="ARBA00037955"/>
    </source>
</evidence>
<evidence type="ECO:0000256" key="8">
    <source>
        <dbReference type="ARBA" id="ARBA00037676"/>
    </source>
</evidence>
<keyword evidence="7" id="KW-0413">Isomerase</keyword>
<comment type="catalytic activity">
    <reaction evidence="1">
        <text>UDP-alpha-D-glucose = UDP-alpha-D-galactose</text>
        <dbReference type="Rhea" id="RHEA:22168"/>
        <dbReference type="ChEBI" id="CHEBI:58885"/>
        <dbReference type="ChEBI" id="CHEBI:66914"/>
        <dbReference type="EC" id="5.1.3.2"/>
    </reaction>
</comment>
<evidence type="ECO:0000256" key="4">
    <source>
        <dbReference type="ARBA" id="ARBA00005028"/>
    </source>
</evidence>
<feature type="domain" description="NAD-dependent epimerase/dehydratase" evidence="12">
    <location>
        <begin position="6"/>
        <end position="89"/>
    </location>
</feature>
<dbReference type="RefSeq" id="XP_003019331.1">
    <property type="nucleotide sequence ID" value="XM_003019285.1"/>
</dbReference>
<dbReference type="OrthoDB" id="9402762at2759"/>
<keyword evidence="6" id="KW-0299">Galactose metabolism</keyword>
<dbReference type="GO" id="GO:0006012">
    <property type="term" value="P:galactose metabolic process"/>
    <property type="evidence" value="ECO:0007669"/>
    <property type="project" value="UniProtKB-KW"/>
</dbReference>
<evidence type="ECO:0000256" key="2">
    <source>
        <dbReference type="ARBA" id="ARBA00001911"/>
    </source>
</evidence>
<keyword evidence="6" id="KW-0119">Carbohydrate metabolism</keyword>
<organism evidence="13 14">
    <name type="scientific">Trichophyton verrucosum (strain HKI 0517)</name>
    <dbReference type="NCBI Taxonomy" id="663202"/>
    <lineage>
        <taxon>Eukaryota</taxon>
        <taxon>Fungi</taxon>
        <taxon>Dikarya</taxon>
        <taxon>Ascomycota</taxon>
        <taxon>Pezizomycotina</taxon>
        <taxon>Eurotiomycetes</taxon>
        <taxon>Eurotiomycetidae</taxon>
        <taxon>Onygenales</taxon>
        <taxon>Arthrodermataceae</taxon>
        <taxon>Trichophyton</taxon>
    </lineage>
</organism>
<accession>D4DHF6</accession>
<dbReference type="InterPro" id="IPR005886">
    <property type="entry name" value="UDP_G4E"/>
</dbReference>
<dbReference type="GO" id="GO:0003978">
    <property type="term" value="F:UDP-glucose 4-epimerase activity"/>
    <property type="evidence" value="ECO:0007669"/>
    <property type="project" value="UniProtKB-EC"/>
</dbReference>
<evidence type="ECO:0000256" key="3">
    <source>
        <dbReference type="ARBA" id="ARBA00004947"/>
    </source>
</evidence>
<dbReference type="InterPro" id="IPR036291">
    <property type="entry name" value="NAD(P)-bd_dom_sf"/>
</dbReference>
<feature type="region of interest" description="Disordered" evidence="11">
    <location>
        <begin position="387"/>
        <end position="407"/>
    </location>
</feature>
<dbReference type="SUPFAM" id="SSF51735">
    <property type="entry name" value="NAD(P)-binding Rossmann-fold domains"/>
    <property type="match status" value="1"/>
</dbReference>
<dbReference type="InterPro" id="IPR001509">
    <property type="entry name" value="Epimerase_deHydtase"/>
</dbReference>
<dbReference type="KEGG" id="tve:TRV_06612"/>
<dbReference type="AlphaFoldDB" id="D4DHF6"/>
<evidence type="ECO:0000256" key="11">
    <source>
        <dbReference type="SAM" id="MobiDB-lite"/>
    </source>
</evidence>